<evidence type="ECO:0000313" key="4">
    <source>
        <dbReference type="Proteomes" id="UP000655225"/>
    </source>
</evidence>
<dbReference type="PANTHER" id="PTHR31134">
    <property type="entry name" value="TRANSMEMBRANE PROTEIN 128"/>
    <property type="match status" value="1"/>
</dbReference>
<proteinExistence type="predicted"/>
<gene>
    <name evidence="3" type="ORF">HHK36_013972</name>
</gene>
<dbReference type="EMBL" id="JABCRI010000009">
    <property type="protein sequence ID" value="KAF8400672.1"/>
    <property type="molecule type" value="Genomic_DNA"/>
</dbReference>
<dbReference type="PANTHER" id="PTHR31134:SF1">
    <property type="entry name" value="TRANSMEMBRANE PROTEIN 128"/>
    <property type="match status" value="1"/>
</dbReference>
<keyword evidence="2" id="KW-1133">Transmembrane helix</keyword>
<evidence type="ECO:0000256" key="1">
    <source>
        <dbReference type="SAM" id="MobiDB-lite"/>
    </source>
</evidence>
<organism evidence="3 4">
    <name type="scientific">Tetracentron sinense</name>
    <name type="common">Spur-leaf</name>
    <dbReference type="NCBI Taxonomy" id="13715"/>
    <lineage>
        <taxon>Eukaryota</taxon>
        <taxon>Viridiplantae</taxon>
        <taxon>Streptophyta</taxon>
        <taxon>Embryophyta</taxon>
        <taxon>Tracheophyta</taxon>
        <taxon>Spermatophyta</taxon>
        <taxon>Magnoliopsida</taxon>
        <taxon>Trochodendrales</taxon>
        <taxon>Trochodendraceae</taxon>
        <taxon>Tetracentron</taxon>
    </lineage>
</organism>
<comment type="caution">
    <text evidence="3">The sequence shown here is derived from an EMBL/GenBank/DDBJ whole genome shotgun (WGS) entry which is preliminary data.</text>
</comment>
<keyword evidence="2" id="KW-0812">Transmembrane</keyword>
<evidence type="ECO:0000256" key="2">
    <source>
        <dbReference type="SAM" id="Phobius"/>
    </source>
</evidence>
<evidence type="ECO:0000313" key="3">
    <source>
        <dbReference type="EMBL" id="KAF8400672.1"/>
    </source>
</evidence>
<keyword evidence="2" id="KW-0472">Membrane</keyword>
<accession>A0A834ZEA3</accession>
<feature type="transmembrane region" description="Helical" evidence="2">
    <location>
        <begin position="88"/>
        <end position="112"/>
    </location>
</feature>
<dbReference type="InterPro" id="IPR033579">
    <property type="entry name" value="TMEM128"/>
</dbReference>
<protein>
    <submittedName>
        <fullName evidence="3">Uncharacterized protein</fullName>
    </submittedName>
</protein>
<name>A0A834ZEA3_TETSI</name>
<dbReference type="Proteomes" id="UP000655225">
    <property type="component" value="Unassembled WGS sequence"/>
</dbReference>
<keyword evidence="4" id="KW-1185">Reference proteome</keyword>
<feature type="compositionally biased region" description="Gly residues" evidence="1">
    <location>
        <begin position="1"/>
        <end position="11"/>
    </location>
</feature>
<feature type="transmembrane region" description="Helical" evidence="2">
    <location>
        <begin position="46"/>
        <end position="67"/>
    </location>
</feature>
<reference evidence="3 4" key="1">
    <citation type="submission" date="2020-04" db="EMBL/GenBank/DDBJ databases">
        <title>Plant Genome Project.</title>
        <authorList>
            <person name="Zhang R.-G."/>
        </authorList>
    </citation>
    <scope>NUCLEOTIDE SEQUENCE [LARGE SCALE GENOMIC DNA]</scope>
    <source>
        <strain evidence="3">YNK0</strain>
        <tissue evidence="3">Leaf</tissue>
    </source>
</reference>
<dbReference type="OrthoDB" id="58903at2759"/>
<dbReference type="Pfam" id="PF20479">
    <property type="entry name" value="TMEM128"/>
    <property type="match status" value="1"/>
</dbReference>
<dbReference type="AlphaFoldDB" id="A0A834ZEA3"/>
<feature type="region of interest" description="Disordered" evidence="1">
    <location>
        <begin position="1"/>
        <end position="35"/>
    </location>
</feature>
<sequence>MSGGTPVGGGLMRQRHSQGYASSGDDLEDDASSRMLPPPPIPRARTWIEVLENVLWIASAIFIVYFGDRHSNFIYLLCRDDRIRRTPLNLGMVGVVLNIIIFFYTSLLPWGIRKSDEKWEMLSPSAAPLVLLRVVANLEFLDPSSSVHTVYGLHGYISLLLLDDWDVQTPNRCAPYRLNFLSYN</sequence>